<gene>
    <name evidence="14" type="primary">CSON009982</name>
</gene>
<dbReference type="EMBL" id="UFQT01000003">
    <property type="protein sequence ID" value="SSX17146.1"/>
    <property type="molecule type" value="Genomic_DNA"/>
</dbReference>
<dbReference type="EMBL" id="UFQS01000003">
    <property type="protein sequence ID" value="SSW96759.1"/>
    <property type="molecule type" value="Genomic_DNA"/>
</dbReference>
<dbReference type="InterPro" id="IPR018934">
    <property type="entry name" value="RIO_dom"/>
</dbReference>
<dbReference type="Gene3D" id="3.30.200.20">
    <property type="entry name" value="Phosphorylase Kinase, domain 1"/>
    <property type="match status" value="1"/>
</dbReference>
<comment type="catalytic activity">
    <reaction evidence="9 11">
        <text>L-threonyl-[protein] + ATP = O-phospho-L-threonyl-[protein] + ADP + H(+)</text>
        <dbReference type="Rhea" id="RHEA:46608"/>
        <dbReference type="Rhea" id="RHEA-COMP:11060"/>
        <dbReference type="Rhea" id="RHEA-COMP:11605"/>
        <dbReference type="ChEBI" id="CHEBI:15378"/>
        <dbReference type="ChEBI" id="CHEBI:30013"/>
        <dbReference type="ChEBI" id="CHEBI:30616"/>
        <dbReference type="ChEBI" id="CHEBI:61977"/>
        <dbReference type="ChEBI" id="CHEBI:456216"/>
        <dbReference type="EC" id="2.7.11.1"/>
    </reaction>
</comment>
<keyword evidence="4 11" id="KW-0479">Metal-binding</keyword>
<dbReference type="EC" id="2.7.11.1" evidence="11"/>
<accession>A0A336JWB3</accession>
<feature type="domain" description="RIO kinase" evidence="13">
    <location>
        <begin position="236"/>
        <end position="479"/>
    </location>
</feature>
<comment type="similarity">
    <text evidence="1 11">Belongs to the protein kinase superfamily. RIO-type Ser/Thr kinase family.</text>
</comment>
<feature type="compositionally biased region" description="Basic and acidic residues" evidence="12">
    <location>
        <begin position="137"/>
        <end position="147"/>
    </location>
</feature>
<reference evidence="14" key="1">
    <citation type="submission" date="2018-04" db="EMBL/GenBank/DDBJ databases">
        <authorList>
            <person name="Go L.Y."/>
            <person name="Mitchell J.A."/>
        </authorList>
    </citation>
    <scope>NUCLEOTIDE SEQUENCE</scope>
    <source>
        <tissue evidence="14">Whole organism</tissue>
    </source>
</reference>
<evidence type="ECO:0000256" key="12">
    <source>
        <dbReference type="SAM" id="MobiDB-lite"/>
    </source>
</evidence>
<dbReference type="Pfam" id="PF01163">
    <property type="entry name" value="RIO1"/>
    <property type="match status" value="1"/>
</dbReference>
<keyword evidence="2 11" id="KW-0723">Serine/threonine-protein kinase</keyword>
<dbReference type="GO" id="GO:0046872">
    <property type="term" value="F:metal ion binding"/>
    <property type="evidence" value="ECO:0007669"/>
    <property type="project" value="UniProtKB-UniRule"/>
</dbReference>
<evidence type="ECO:0000256" key="8">
    <source>
        <dbReference type="ARBA" id="ARBA00022842"/>
    </source>
</evidence>
<keyword evidence="6 11" id="KW-0418">Kinase</keyword>
<dbReference type="GO" id="GO:0005524">
    <property type="term" value="F:ATP binding"/>
    <property type="evidence" value="ECO:0007669"/>
    <property type="project" value="UniProtKB-UniRule"/>
</dbReference>
<comment type="cofactor">
    <cofactor evidence="11">
        <name>Mg(2+)</name>
        <dbReference type="ChEBI" id="CHEBI:18420"/>
    </cofactor>
</comment>
<dbReference type="PIRSF" id="PIRSF038146">
    <property type="entry name" value="Ser/Thr_PK_RIO3"/>
    <property type="match status" value="1"/>
</dbReference>
<sequence length="561" mass="65104">MSSPWKIQPIETEKIADLNEIMNEEFAKRLQNEVHLKEPQEHVEKVPQPDPIPTIERIKVETTPALPPEVLEALKDEPDFQQIVNLTNDWEIAQSLQQMYIKEHDDYLKQMEKTKVQISFNEYRAKPEQGNEEDFEENHPVPHEGKDWDRFETNEKQFSRVSKKKKNCTSNIDGEIKTKHDADISGRRNACKVMSFPPEFETGDAGAFDMKLSNTVFNQLKQSVKQSKKGNRAFDRKEAVETAVMGLDEATRLILYKMINNQLLESVDGVVSTGKEAVILHAETLPNEEVFVPKEVAIKIFSTTLNEFKQRDRYIKDDYRFKGRFTKQNSHTIINMWAEKEMHNLRRLKKAGILCPEVIALKKHILVMSFIGNNTVPALKVKEIKLSDAEWSLAYEDTIQIMHKMYNDARLIHADFSEYNLLWHENQIWTIDVAQSVEPTHPGALEFLMRDCDNIVTFYSRKGVPNVPTREELFFNITGLDPLTHNINQLERIHMRGVPPHIANSMLGSDDIPDKFKPLSYPFELAWEKVEEMKSKNLKCKEESNLENKLDALQELRCQEI</sequence>
<evidence type="ECO:0000256" key="5">
    <source>
        <dbReference type="ARBA" id="ARBA00022741"/>
    </source>
</evidence>
<dbReference type="VEuPathDB" id="VectorBase:CSON009982"/>
<dbReference type="InterPro" id="IPR000687">
    <property type="entry name" value="RIO_kinase"/>
</dbReference>
<evidence type="ECO:0000313" key="14">
    <source>
        <dbReference type="EMBL" id="SSW96759.1"/>
    </source>
</evidence>
<dbReference type="SUPFAM" id="SSF56112">
    <property type="entry name" value="Protein kinase-like (PK-like)"/>
    <property type="match status" value="1"/>
</dbReference>
<dbReference type="InterPro" id="IPR018935">
    <property type="entry name" value="RIO_kinase_CS"/>
</dbReference>
<keyword evidence="8 11" id="KW-0460">Magnesium</keyword>
<dbReference type="FunFam" id="3.30.200.20:FF:000839">
    <property type="entry name" value="Serine/threonine-protein kinase RIO3"/>
    <property type="match status" value="1"/>
</dbReference>
<dbReference type="InterPro" id="IPR011009">
    <property type="entry name" value="Kinase-like_dom_sf"/>
</dbReference>
<evidence type="ECO:0000256" key="10">
    <source>
        <dbReference type="ARBA" id="ARBA00048679"/>
    </source>
</evidence>
<dbReference type="AlphaFoldDB" id="A0A336JWB3"/>
<evidence type="ECO:0000256" key="6">
    <source>
        <dbReference type="ARBA" id="ARBA00022777"/>
    </source>
</evidence>
<organism evidence="14">
    <name type="scientific">Culicoides sonorensis</name>
    <name type="common">Biting midge</name>
    <dbReference type="NCBI Taxonomy" id="179676"/>
    <lineage>
        <taxon>Eukaryota</taxon>
        <taxon>Metazoa</taxon>
        <taxon>Ecdysozoa</taxon>
        <taxon>Arthropoda</taxon>
        <taxon>Hexapoda</taxon>
        <taxon>Insecta</taxon>
        <taxon>Pterygota</taxon>
        <taxon>Neoptera</taxon>
        <taxon>Endopterygota</taxon>
        <taxon>Diptera</taxon>
        <taxon>Nematocera</taxon>
        <taxon>Chironomoidea</taxon>
        <taxon>Ceratopogonidae</taxon>
        <taxon>Ceratopogoninae</taxon>
        <taxon>Culicoides</taxon>
        <taxon>Monoculicoides</taxon>
    </lineage>
</organism>
<dbReference type="OMA" id="KRMSSPW"/>
<dbReference type="SMART" id="SM00090">
    <property type="entry name" value="RIO"/>
    <property type="match status" value="1"/>
</dbReference>
<protein>
    <recommendedName>
        <fullName evidence="11">Serine/threonine-protein kinase RIO3</fullName>
        <ecNumber evidence="11">2.7.11.1</ecNumber>
    </recommendedName>
</protein>
<evidence type="ECO:0000256" key="9">
    <source>
        <dbReference type="ARBA" id="ARBA00047899"/>
    </source>
</evidence>
<evidence type="ECO:0000256" key="1">
    <source>
        <dbReference type="ARBA" id="ARBA00009196"/>
    </source>
</evidence>
<keyword evidence="5 11" id="KW-0547">Nucleotide-binding</keyword>
<dbReference type="PANTHER" id="PTHR45723">
    <property type="entry name" value="SERINE/THREONINE-PROTEIN KINASE RIO1"/>
    <property type="match status" value="1"/>
</dbReference>
<feature type="region of interest" description="Disordered" evidence="12">
    <location>
        <begin position="127"/>
        <end position="147"/>
    </location>
</feature>
<dbReference type="Gene3D" id="1.10.510.10">
    <property type="entry name" value="Transferase(Phosphotransferase) domain 1"/>
    <property type="match status" value="1"/>
</dbReference>
<reference evidence="15" key="2">
    <citation type="submission" date="2018-07" db="EMBL/GenBank/DDBJ databases">
        <authorList>
            <person name="Quirk P.G."/>
            <person name="Krulwich T.A."/>
        </authorList>
    </citation>
    <scope>NUCLEOTIDE SEQUENCE</scope>
</reference>
<name>A0A336JWB3_CULSO</name>
<evidence type="ECO:0000256" key="7">
    <source>
        <dbReference type="ARBA" id="ARBA00022840"/>
    </source>
</evidence>
<dbReference type="GO" id="GO:0004674">
    <property type="term" value="F:protein serine/threonine kinase activity"/>
    <property type="evidence" value="ECO:0007669"/>
    <property type="project" value="UniProtKB-UniRule"/>
</dbReference>
<evidence type="ECO:0000256" key="3">
    <source>
        <dbReference type="ARBA" id="ARBA00022679"/>
    </source>
</evidence>
<evidence type="ECO:0000259" key="13">
    <source>
        <dbReference type="SMART" id="SM00090"/>
    </source>
</evidence>
<comment type="catalytic activity">
    <reaction evidence="10 11">
        <text>L-seryl-[protein] + ATP = O-phospho-L-seryl-[protein] + ADP + H(+)</text>
        <dbReference type="Rhea" id="RHEA:17989"/>
        <dbReference type="Rhea" id="RHEA-COMP:9863"/>
        <dbReference type="Rhea" id="RHEA-COMP:11604"/>
        <dbReference type="ChEBI" id="CHEBI:15378"/>
        <dbReference type="ChEBI" id="CHEBI:29999"/>
        <dbReference type="ChEBI" id="CHEBI:30616"/>
        <dbReference type="ChEBI" id="CHEBI:83421"/>
        <dbReference type="ChEBI" id="CHEBI:456216"/>
        <dbReference type="EC" id="2.7.11.1"/>
    </reaction>
</comment>
<dbReference type="InterPro" id="IPR051272">
    <property type="entry name" value="RIO-type_Ser/Thr_kinase"/>
</dbReference>
<keyword evidence="3 11" id="KW-0808">Transferase</keyword>
<evidence type="ECO:0000256" key="2">
    <source>
        <dbReference type="ARBA" id="ARBA00022527"/>
    </source>
</evidence>
<evidence type="ECO:0000256" key="4">
    <source>
        <dbReference type="ARBA" id="ARBA00022723"/>
    </source>
</evidence>
<dbReference type="InterPro" id="IPR017406">
    <property type="entry name" value="Ser/Thr_kinase_Rio3"/>
</dbReference>
<evidence type="ECO:0000256" key="11">
    <source>
        <dbReference type="PIRNR" id="PIRNR038146"/>
    </source>
</evidence>
<dbReference type="PROSITE" id="PS01245">
    <property type="entry name" value="RIO1"/>
    <property type="match status" value="1"/>
</dbReference>
<evidence type="ECO:0000313" key="15">
    <source>
        <dbReference type="EMBL" id="SSX17146.1"/>
    </source>
</evidence>
<keyword evidence="7" id="KW-0067">ATP-binding</keyword>
<proteinExistence type="inferred from homology"/>